<dbReference type="InterPro" id="IPR013783">
    <property type="entry name" value="Ig-like_fold"/>
</dbReference>
<keyword evidence="6" id="KW-0130">Cell adhesion</keyword>
<dbReference type="RefSeq" id="WP_125031954.1">
    <property type="nucleotide sequence ID" value="NZ_JAPXVP010000021.1"/>
</dbReference>
<dbReference type="SMART" id="SM00112">
    <property type="entry name" value="CA"/>
    <property type="match status" value="2"/>
</dbReference>
<evidence type="ECO:0000256" key="8">
    <source>
        <dbReference type="ARBA" id="ARBA00023136"/>
    </source>
</evidence>
<keyword evidence="2" id="KW-0812">Transmembrane</keyword>
<dbReference type="PANTHER" id="PTHR24025">
    <property type="entry name" value="DESMOGLEIN FAMILY MEMBER"/>
    <property type="match status" value="1"/>
</dbReference>
<dbReference type="Pfam" id="PF18962">
    <property type="entry name" value="Por_Secre_tail"/>
    <property type="match status" value="1"/>
</dbReference>
<dbReference type="EMBL" id="QQWG01000024">
    <property type="protein sequence ID" value="RRG19156.1"/>
    <property type="molecule type" value="Genomic_DNA"/>
</dbReference>
<dbReference type="GO" id="GO:0007154">
    <property type="term" value="P:cell communication"/>
    <property type="evidence" value="ECO:0007669"/>
    <property type="project" value="InterPro"/>
</dbReference>
<feature type="domain" description="Cadherin" evidence="9">
    <location>
        <begin position="216"/>
        <end position="318"/>
    </location>
</feature>
<evidence type="ECO:0000256" key="7">
    <source>
        <dbReference type="ARBA" id="ARBA00022989"/>
    </source>
</evidence>
<dbReference type="SUPFAM" id="SSF49313">
    <property type="entry name" value="Cadherin-like"/>
    <property type="match status" value="2"/>
</dbReference>
<reference evidence="10 11" key="1">
    <citation type="submission" date="2018-07" db="EMBL/GenBank/DDBJ databases">
        <title>Draft genome sequence of Ancylomarina sp. M1P.</title>
        <authorList>
            <person name="Yadav S."/>
            <person name="Villanueva L."/>
            <person name="Damste J.S.S."/>
        </authorList>
    </citation>
    <scope>NUCLEOTIDE SEQUENCE [LARGE SCALE GENOMIC DNA]</scope>
    <source>
        <strain evidence="10 11">M1P</strain>
    </source>
</reference>
<evidence type="ECO:0000313" key="10">
    <source>
        <dbReference type="EMBL" id="RRG19156.1"/>
    </source>
</evidence>
<evidence type="ECO:0000313" key="11">
    <source>
        <dbReference type="Proteomes" id="UP000285794"/>
    </source>
</evidence>
<evidence type="ECO:0000259" key="9">
    <source>
        <dbReference type="PROSITE" id="PS50268"/>
    </source>
</evidence>
<evidence type="ECO:0000256" key="4">
    <source>
        <dbReference type="ARBA" id="ARBA00022737"/>
    </source>
</evidence>
<dbReference type="InterPro" id="IPR002126">
    <property type="entry name" value="Cadherin-like_dom"/>
</dbReference>
<dbReference type="Gene3D" id="2.60.40.10">
    <property type="entry name" value="Immunoglobulins"/>
    <property type="match status" value="1"/>
</dbReference>
<dbReference type="InterPro" id="IPR038081">
    <property type="entry name" value="CalX-like_sf"/>
</dbReference>
<sequence length="494" mass="52938">AFNLSSSNGAESVSSANLQVDLSSASGLTVAVDYTVTGTATGSGTDYILANETLTFVSGNENKNITIASIVNDLLDENNETVIVTLSNPVNATLGENTVHTYTINDNDATPMITSGQIFSINEDATNSTSVGNVLVSDADAGTVYSSWTITGGNGDAIFDINTTSGEISVKDNSNLDFETQTSYSLTVTVSDGTNISVPKVITVNVNNINDNIPFVIATQNFIVDENVANNTNIGKVLATDADTGTTYIEWTILSGNSDGIFVLNSSTGEIAVADNSKINFENQKSYSLGICVSDGLFTSTVEDVLITIGDVNERPVAIAGENQIVPNNTKVTLDAWNSYDPDGDYLDFVWSSPEGIELSHVHDPMPTFMSPNVHVSTDFVFKLIVNDGELKSEETSVVVTVDNVTGIEDWDSEEVSVSQYPNPSKGAFHLELNKRPVDPANLSIISLSGQAVYSQKLYEKKTFVNLSLKSGMYILKIELDDKVIMKKIVIDQD</sequence>
<dbReference type="GO" id="GO:0005911">
    <property type="term" value="C:cell-cell junction"/>
    <property type="evidence" value="ECO:0007669"/>
    <property type="project" value="TreeGrafter"/>
</dbReference>
<dbReference type="InterPro" id="IPR026444">
    <property type="entry name" value="Secre_tail"/>
</dbReference>
<dbReference type="Pfam" id="PF22352">
    <property type="entry name" value="K319L-like_PKD"/>
    <property type="match status" value="1"/>
</dbReference>
<name>A0A425XWY5_9BACT</name>
<evidence type="ECO:0000256" key="3">
    <source>
        <dbReference type="ARBA" id="ARBA00022729"/>
    </source>
</evidence>
<gene>
    <name evidence="10" type="ORF">DWB61_16265</name>
</gene>
<dbReference type="InterPro" id="IPR050971">
    <property type="entry name" value="Cadherin-domain_protein"/>
</dbReference>
<dbReference type="NCBIfam" id="TIGR04183">
    <property type="entry name" value="Por_Secre_tail"/>
    <property type="match status" value="1"/>
</dbReference>
<dbReference type="OrthoDB" id="1123515at2"/>
<keyword evidence="4" id="KW-0677">Repeat</keyword>
<dbReference type="GO" id="GO:0005509">
    <property type="term" value="F:calcium ion binding"/>
    <property type="evidence" value="ECO:0007669"/>
    <property type="project" value="InterPro"/>
</dbReference>
<accession>A0A425XWY5</accession>
<organism evidence="10 11">
    <name type="scientific">Ancylomarina euxinus</name>
    <dbReference type="NCBI Taxonomy" id="2283627"/>
    <lineage>
        <taxon>Bacteria</taxon>
        <taxon>Pseudomonadati</taxon>
        <taxon>Bacteroidota</taxon>
        <taxon>Bacteroidia</taxon>
        <taxon>Marinilabiliales</taxon>
        <taxon>Marinifilaceae</taxon>
        <taxon>Ancylomarina</taxon>
    </lineage>
</organism>
<keyword evidence="8" id="KW-0472">Membrane</keyword>
<evidence type="ECO:0000256" key="1">
    <source>
        <dbReference type="ARBA" id="ARBA00004370"/>
    </source>
</evidence>
<keyword evidence="3" id="KW-0732">Signal</keyword>
<proteinExistence type="predicted"/>
<dbReference type="InterPro" id="IPR003644">
    <property type="entry name" value="Calx_beta"/>
</dbReference>
<dbReference type="PANTHER" id="PTHR24025:SF23">
    <property type="entry name" value="NEURAL-CADHERIN"/>
    <property type="match status" value="1"/>
</dbReference>
<dbReference type="Proteomes" id="UP000285794">
    <property type="component" value="Unassembled WGS sequence"/>
</dbReference>
<dbReference type="GO" id="GO:0007156">
    <property type="term" value="P:homophilic cell adhesion via plasma membrane adhesion molecules"/>
    <property type="evidence" value="ECO:0007669"/>
    <property type="project" value="InterPro"/>
</dbReference>
<dbReference type="AlphaFoldDB" id="A0A425XWY5"/>
<evidence type="ECO:0000256" key="2">
    <source>
        <dbReference type="ARBA" id="ARBA00022692"/>
    </source>
</evidence>
<comment type="caution">
    <text evidence="10">The sequence shown here is derived from an EMBL/GenBank/DDBJ whole genome shotgun (WGS) entry which is preliminary data.</text>
</comment>
<dbReference type="PROSITE" id="PS50268">
    <property type="entry name" value="CADHERIN_2"/>
    <property type="match status" value="2"/>
</dbReference>
<keyword evidence="7" id="KW-1133">Transmembrane helix</keyword>
<keyword evidence="5" id="KW-0106">Calcium</keyword>
<keyword evidence="11" id="KW-1185">Reference proteome</keyword>
<dbReference type="Gene3D" id="2.60.40.60">
    <property type="entry name" value="Cadherins"/>
    <property type="match status" value="2"/>
</dbReference>
<comment type="subcellular location">
    <subcellularLocation>
        <location evidence="1">Membrane</location>
    </subcellularLocation>
</comment>
<feature type="domain" description="Cadherin" evidence="9">
    <location>
        <begin position="113"/>
        <end position="216"/>
    </location>
</feature>
<evidence type="ECO:0000256" key="6">
    <source>
        <dbReference type="ARBA" id="ARBA00022889"/>
    </source>
</evidence>
<evidence type="ECO:0000256" key="5">
    <source>
        <dbReference type="ARBA" id="ARBA00022837"/>
    </source>
</evidence>
<dbReference type="GO" id="GO:0016020">
    <property type="term" value="C:membrane"/>
    <property type="evidence" value="ECO:0007669"/>
    <property type="project" value="UniProtKB-SubCell"/>
</dbReference>
<dbReference type="SUPFAM" id="SSF141072">
    <property type="entry name" value="CalX-like"/>
    <property type="match status" value="1"/>
</dbReference>
<dbReference type="Pfam" id="PF03160">
    <property type="entry name" value="Calx-beta"/>
    <property type="match status" value="1"/>
</dbReference>
<protein>
    <submittedName>
        <fullName evidence="10">T9SS C-terminal target domain-containing protein</fullName>
    </submittedName>
</protein>
<dbReference type="CDD" id="cd11304">
    <property type="entry name" value="Cadherin_repeat"/>
    <property type="match status" value="2"/>
</dbReference>
<dbReference type="Gene3D" id="2.60.40.2030">
    <property type="match status" value="1"/>
</dbReference>
<feature type="non-terminal residue" evidence="10">
    <location>
        <position position="1"/>
    </location>
</feature>
<dbReference type="PRINTS" id="PR00205">
    <property type="entry name" value="CADHERIN"/>
</dbReference>
<dbReference type="InterPro" id="IPR015919">
    <property type="entry name" value="Cadherin-like_sf"/>
</dbReference>
<dbReference type="Pfam" id="PF00028">
    <property type="entry name" value="Cadherin"/>
    <property type="match status" value="2"/>
</dbReference>